<comment type="subunit">
    <text evidence="3">Component of the ER membrane protein complex (EMC).</text>
</comment>
<dbReference type="OrthoDB" id="28092at2759"/>
<dbReference type="SUPFAM" id="SSF50998">
    <property type="entry name" value="Quinoprotein alcohol dehydrogenase-like"/>
    <property type="match status" value="1"/>
</dbReference>
<feature type="domain" description="ER membrane protein complex subunit 1 C-terminal" evidence="12">
    <location>
        <begin position="708"/>
        <end position="811"/>
    </location>
</feature>
<evidence type="ECO:0000256" key="1">
    <source>
        <dbReference type="ARBA" id="ARBA00004115"/>
    </source>
</evidence>
<evidence type="ECO:0000256" key="7">
    <source>
        <dbReference type="ARBA" id="ARBA00022824"/>
    </source>
</evidence>
<name>A0A4T0X1K4_9ASCO</name>
<gene>
    <name evidence="13" type="ORF">CANINC_002884</name>
</gene>
<keyword evidence="10" id="KW-0325">Glycoprotein</keyword>
<dbReference type="AlphaFoldDB" id="A0A4T0X1K4"/>
<accession>A0A4T0X1K4</accession>
<sequence length="813" mass="92903">MSTTIFHSDWQTINIGIPIDALYHKDKLFTLSKIGLFSVINATTGDTIYRVKHNKKVEDTSRIIKFSNDLAVTIFNGADCHVIVWDISHSVPTIEFQLVSQTPIWDVALKKNVFYTIGYEGIKGYNVSDSLEIVYHNSTQNVESAKIFTDLKLNNTFLLLQTEKKCLLTDLAQIDKAQYIPDCRVSKAQFIDEESSFFCGSYYYKLSTRDNNEMIITDIPSHDLSQFQHGILMTNEQHRLVVNSDTLDVYDLTSPQVQLLRSYPNKLSESCKIKAFEFCENKLKVLCVSESEIFQYVNGTLLWSRDQSFINISDAIVVDKFVQSQLSDENYQISNSNFIFGYINRFFQNWKRFKRVFRLGSQDDNIFGLQKSLIVLSDKQKIGVFDMEQNSSNNHHLSFVIIPSCHIDELTTIDNVPYAVGENTLFKIDLMTKTLTPVRSNFKDLTQQNSAEYTAKHLLNLNKVKGYKAINDSSWRETWEFSPMNETIISFTQRTYDNLHVAQNGIILSNRSVLYKYLIPNIGVVTTHTTAENQIKIRLINLITGQVYANFSKSLKTTDFNSHDYEIVYEENFIIFTIYLRDDLDTEVCVIDLFESLTPNFKTTKSFTSYSAFQDTVLPSFATQCYLISGKQIINLAVSNTKNNIAVKEIIFGSREGQIFSIPKVILDSRRGGMVGDFNRLGNTKLSIDGFERIAMSIHSQKHANSIVNNFMYDPIISPHPNYVISHYRDILVTSPKKSFAFTIPTELESTTYYVFVGNEIFVTKLRPSGSFDKLTSSFNTTAVAITMSILFLGIFFVLPRARRTGLLSLWGL</sequence>
<dbReference type="STRING" id="52247.A0A4T0X1K4"/>
<dbReference type="InterPro" id="IPR011678">
    <property type="entry name" value="EMC1_C"/>
</dbReference>
<evidence type="ECO:0000259" key="12">
    <source>
        <dbReference type="Pfam" id="PF07774"/>
    </source>
</evidence>
<keyword evidence="6" id="KW-0732">Signal</keyword>
<evidence type="ECO:0000256" key="10">
    <source>
        <dbReference type="ARBA" id="ARBA00023180"/>
    </source>
</evidence>
<keyword evidence="9 11" id="KW-0472">Membrane</keyword>
<comment type="subcellular location">
    <subcellularLocation>
        <location evidence="1">Endoplasmic reticulum membrane</location>
        <topology evidence="1">Single-pass type I membrane protein</topology>
    </subcellularLocation>
</comment>
<organism evidence="13 14">
    <name type="scientific">Pichia inconspicua</name>
    <dbReference type="NCBI Taxonomy" id="52247"/>
    <lineage>
        <taxon>Eukaryota</taxon>
        <taxon>Fungi</taxon>
        <taxon>Dikarya</taxon>
        <taxon>Ascomycota</taxon>
        <taxon>Saccharomycotina</taxon>
        <taxon>Pichiomycetes</taxon>
        <taxon>Pichiales</taxon>
        <taxon>Pichiaceae</taxon>
        <taxon>Pichia</taxon>
    </lineage>
</organism>
<keyword evidence="5 11" id="KW-0812">Transmembrane</keyword>
<evidence type="ECO:0000256" key="5">
    <source>
        <dbReference type="ARBA" id="ARBA00022692"/>
    </source>
</evidence>
<keyword evidence="8 11" id="KW-1133">Transmembrane helix</keyword>
<dbReference type="InterPro" id="IPR026895">
    <property type="entry name" value="EMC1"/>
</dbReference>
<comment type="similarity">
    <text evidence="2">Belongs to the EMC1 family.</text>
</comment>
<feature type="transmembrane region" description="Helical" evidence="11">
    <location>
        <begin position="779"/>
        <end position="799"/>
    </location>
</feature>
<evidence type="ECO:0000256" key="6">
    <source>
        <dbReference type="ARBA" id="ARBA00022729"/>
    </source>
</evidence>
<evidence type="ECO:0000256" key="4">
    <source>
        <dbReference type="ARBA" id="ARBA00020824"/>
    </source>
</evidence>
<dbReference type="EMBL" id="SELW01000481">
    <property type="protein sequence ID" value="TID25494.1"/>
    <property type="molecule type" value="Genomic_DNA"/>
</dbReference>
<evidence type="ECO:0000256" key="11">
    <source>
        <dbReference type="SAM" id="Phobius"/>
    </source>
</evidence>
<keyword evidence="14" id="KW-1185">Reference proteome</keyword>
<dbReference type="GO" id="GO:0072546">
    <property type="term" value="C:EMC complex"/>
    <property type="evidence" value="ECO:0007669"/>
    <property type="project" value="InterPro"/>
</dbReference>
<dbReference type="PANTHER" id="PTHR21573:SF0">
    <property type="entry name" value="ER MEMBRANE PROTEIN COMPLEX SUBUNIT 1"/>
    <property type="match status" value="1"/>
</dbReference>
<evidence type="ECO:0000256" key="2">
    <source>
        <dbReference type="ARBA" id="ARBA00007904"/>
    </source>
</evidence>
<dbReference type="InterPro" id="IPR011047">
    <property type="entry name" value="Quinoprotein_ADH-like_sf"/>
</dbReference>
<keyword evidence="7" id="KW-0256">Endoplasmic reticulum</keyword>
<reference evidence="13 14" key="1">
    <citation type="journal article" date="2019" name="Front. Genet.">
        <title>Whole-Genome Sequencing of the Opportunistic Yeast Pathogen Candida inconspicua Uncovers Its Hybrid Origin.</title>
        <authorList>
            <person name="Mixao V."/>
            <person name="Hansen A.P."/>
            <person name="Saus E."/>
            <person name="Boekhout T."/>
            <person name="Lass-Florl C."/>
            <person name="Gabaldon T."/>
        </authorList>
    </citation>
    <scope>NUCLEOTIDE SEQUENCE [LARGE SCALE GENOMIC DNA]</scope>
    <source>
        <strain evidence="13 14">CBS 180</strain>
    </source>
</reference>
<evidence type="ECO:0000256" key="8">
    <source>
        <dbReference type="ARBA" id="ARBA00022989"/>
    </source>
</evidence>
<dbReference type="PANTHER" id="PTHR21573">
    <property type="entry name" value="ER MEMBRANE PROTEIN COMPLEX SUBUNIT 1"/>
    <property type="match status" value="1"/>
</dbReference>
<evidence type="ECO:0000256" key="9">
    <source>
        <dbReference type="ARBA" id="ARBA00023136"/>
    </source>
</evidence>
<evidence type="ECO:0000256" key="3">
    <source>
        <dbReference type="ARBA" id="ARBA00011276"/>
    </source>
</evidence>
<protein>
    <recommendedName>
        <fullName evidence="4">ER membrane protein complex subunit 1</fullName>
    </recommendedName>
</protein>
<dbReference type="GO" id="GO:0034975">
    <property type="term" value="P:protein folding in endoplasmic reticulum"/>
    <property type="evidence" value="ECO:0007669"/>
    <property type="project" value="TreeGrafter"/>
</dbReference>
<dbReference type="Proteomes" id="UP000307173">
    <property type="component" value="Unassembled WGS sequence"/>
</dbReference>
<evidence type="ECO:0000313" key="14">
    <source>
        <dbReference type="Proteomes" id="UP000307173"/>
    </source>
</evidence>
<feature type="domain" description="ER membrane protein complex subunit 1 C-terminal" evidence="12">
    <location>
        <begin position="571"/>
        <end position="671"/>
    </location>
</feature>
<dbReference type="Pfam" id="PF07774">
    <property type="entry name" value="EMC1_C"/>
    <property type="match status" value="2"/>
</dbReference>
<comment type="caution">
    <text evidence="13">The sequence shown here is derived from an EMBL/GenBank/DDBJ whole genome shotgun (WGS) entry which is preliminary data.</text>
</comment>
<evidence type="ECO:0000313" key="13">
    <source>
        <dbReference type="EMBL" id="TID25494.1"/>
    </source>
</evidence>
<proteinExistence type="inferred from homology"/>